<feature type="compositionally biased region" description="Low complexity" evidence="1">
    <location>
        <begin position="118"/>
        <end position="139"/>
    </location>
</feature>
<gene>
    <name evidence="3" type="ORF">HNS30_09185</name>
</gene>
<sequence length="575" mass="59279">MKVPDVSRGLRRAGLLAVLAGALLPGCESRTPPHRFPLTTAPATDSAPPPEASAARPASVEATPARPASAQPAQPASHDGVASAQPASHDGVASAQPSSGEAATSARPATSESARELTAAAAPTVVPSSARVSAPARSTGRSAFRALPPTTERAGHLHALATRLKAPGGAVEDPCVEPSDTGCARSALTPFFRALDGLLEGTAKTPTVIAAFGNSLIAGDRIVDVVRDELVAGFGHAGRGALLVDRMAPYGGRSRTAAVSNGWQPRTLGELHAPPHPFGITGVYHVATENRARGRFKLDGEPRGTLWWKDVKGAGRLVVSVDGTVLARTEPQGDGASRTTSFDLPAGAKWLDVTAEGKGAIVQGVVLQKDAPGVVLDMLGVPSADATLYARLEEDALKAQLAQRDPKLLLFFLGGNESKRLEWKRTDLSTVRQDLAALLRRARAAAPGSACMVVGPMDAVQDGHAKGKPLTQRPFLEAAIQAEREVALAEGCGFFNLYTAMGGAGSLARFHQAGFMHEDLVHPRGQGLDLLGQLVSDALLAGWANEGAVPAPALTSSREDAPAGSGSGQTAEAVP</sequence>
<dbReference type="InterPro" id="IPR013830">
    <property type="entry name" value="SGNH_hydro"/>
</dbReference>
<feature type="compositionally biased region" description="Polar residues" evidence="1">
    <location>
        <begin position="95"/>
        <end position="112"/>
    </location>
</feature>
<feature type="compositionally biased region" description="Low complexity" evidence="1">
    <location>
        <begin position="37"/>
        <end position="77"/>
    </location>
</feature>
<comment type="caution">
    <text evidence="3">The sequence shown here is derived from an EMBL/GenBank/DDBJ whole genome shotgun (WGS) entry which is preliminary data.</text>
</comment>
<dbReference type="Pfam" id="PF13472">
    <property type="entry name" value="Lipase_GDSL_2"/>
    <property type="match status" value="1"/>
</dbReference>
<dbReference type="GO" id="GO:0016788">
    <property type="term" value="F:hydrolase activity, acting on ester bonds"/>
    <property type="evidence" value="ECO:0007669"/>
    <property type="project" value="UniProtKB-ARBA"/>
</dbReference>
<dbReference type="Gene3D" id="2.60.120.1360">
    <property type="match status" value="1"/>
</dbReference>
<feature type="region of interest" description="Disordered" evidence="1">
    <location>
        <begin position="28"/>
        <end position="144"/>
    </location>
</feature>
<accession>A0A7Y4NCD3</accession>
<dbReference type="InterPro" id="IPR036514">
    <property type="entry name" value="SGNH_hydro_sf"/>
</dbReference>
<dbReference type="SUPFAM" id="SSF52266">
    <property type="entry name" value="SGNH hydrolase"/>
    <property type="match status" value="1"/>
</dbReference>
<dbReference type="Gene3D" id="3.40.50.1110">
    <property type="entry name" value="SGNH hydrolase"/>
    <property type="match status" value="1"/>
</dbReference>
<dbReference type="AlphaFoldDB" id="A0A7Y4NCD3"/>
<evidence type="ECO:0000256" key="1">
    <source>
        <dbReference type="SAM" id="MobiDB-lite"/>
    </source>
</evidence>
<evidence type="ECO:0000313" key="4">
    <source>
        <dbReference type="Proteomes" id="UP000528460"/>
    </source>
</evidence>
<feature type="domain" description="SGNH hydrolase-type esterase" evidence="2">
    <location>
        <begin position="367"/>
        <end position="527"/>
    </location>
</feature>
<proteinExistence type="predicted"/>
<organism evidence="3 4">
    <name type="scientific">Corallococcus exercitus</name>
    <dbReference type="NCBI Taxonomy" id="2316736"/>
    <lineage>
        <taxon>Bacteria</taxon>
        <taxon>Pseudomonadati</taxon>
        <taxon>Myxococcota</taxon>
        <taxon>Myxococcia</taxon>
        <taxon>Myxococcales</taxon>
        <taxon>Cystobacterineae</taxon>
        <taxon>Myxococcaceae</taxon>
        <taxon>Corallococcus</taxon>
    </lineage>
</organism>
<reference evidence="3 4" key="1">
    <citation type="submission" date="2020-05" db="EMBL/GenBank/DDBJ databases">
        <authorList>
            <person name="Whitworth D."/>
        </authorList>
    </citation>
    <scope>NUCLEOTIDE SEQUENCE [LARGE SCALE GENOMIC DNA]</scope>
    <source>
        <strain evidence="3 4">CA046A</strain>
    </source>
</reference>
<protein>
    <recommendedName>
        <fullName evidence="2">SGNH hydrolase-type esterase domain-containing protein</fullName>
    </recommendedName>
</protein>
<name>A0A7Y4NCD3_9BACT</name>
<feature type="region of interest" description="Disordered" evidence="1">
    <location>
        <begin position="552"/>
        <end position="575"/>
    </location>
</feature>
<dbReference type="Proteomes" id="UP000528460">
    <property type="component" value="Unassembled WGS sequence"/>
</dbReference>
<dbReference type="EMBL" id="JABFJW010000051">
    <property type="protein sequence ID" value="NOK09203.1"/>
    <property type="molecule type" value="Genomic_DNA"/>
</dbReference>
<evidence type="ECO:0000259" key="2">
    <source>
        <dbReference type="Pfam" id="PF13472"/>
    </source>
</evidence>
<evidence type="ECO:0000313" key="3">
    <source>
        <dbReference type="EMBL" id="NOK09203.1"/>
    </source>
</evidence>